<dbReference type="PANTHER" id="PTHR37534:SF38">
    <property type="entry name" value="ZN(2)-C6 FUNGAL-TYPE DOMAIN-CONTAINING PROTEIN"/>
    <property type="match status" value="1"/>
</dbReference>
<keyword evidence="5" id="KW-0539">Nucleus</keyword>
<organism evidence="8 9">
    <name type="scientific">Arthroderma benhamiae (strain ATCC MYA-4681 / CBS 112371)</name>
    <name type="common">Trichophyton mentagrophytes</name>
    <dbReference type="NCBI Taxonomy" id="663331"/>
    <lineage>
        <taxon>Eukaryota</taxon>
        <taxon>Fungi</taxon>
        <taxon>Dikarya</taxon>
        <taxon>Ascomycota</taxon>
        <taxon>Pezizomycotina</taxon>
        <taxon>Eurotiomycetes</taxon>
        <taxon>Eurotiomycetidae</taxon>
        <taxon>Onygenales</taxon>
        <taxon>Arthrodermataceae</taxon>
        <taxon>Trichophyton</taxon>
    </lineage>
</organism>
<keyword evidence="4" id="KW-0804">Transcription</keyword>
<dbReference type="Pfam" id="PF00172">
    <property type="entry name" value="Zn_clus"/>
    <property type="match status" value="1"/>
</dbReference>
<reference evidence="9" key="1">
    <citation type="journal article" date="2011" name="Genome Biol.">
        <title>Comparative and functional genomics provide insights into the pathogenicity of dermatophytic fungi.</title>
        <authorList>
            <person name="Burmester A."/>
            <person name="Shelest E."/>
            <person name="Gloeckner G."/>
            <person name="Heddergott C."/>
            <person name="Schindler S."/>
            <person name="Staib P."/>
            <person name="Heidel A."/>
            <person name="Felder M."/>
            <person name="Petzold A."/>
            <person name="Szafranski K."/>
            <person name="Feuermann M."/>
            <person name="Pedruzzi I."/>
            <person name="Priebe S."/>
            <person name="Groth M."/>
            <person name="Winkler R."/>
            <person name="Li W."/>
            <person name="Kniemeyer O."/>
            <person name="Schroeckh V."/>
            <person name="Hertweck C."/>
            <person name="Hube B."/>
            <person name="White T.C."/>
            <person name="Platzer M."/>
            <person name="Guthke R."/>
            <person name="Heitman J."/>
            <person name="Woestemeyer J."/>
            <person name="Zipfel P.F."/>
            <person name="Monod M."/>
            <person name="Brakhage A.A."/>
        </authorList>
    </citation>
    <scope>NUCLEOTIDE SEQUENCE [LARGE SCALE GENOMIC DNA]</scope>
    <source>
        <strain evidence="9">ATCC MYA-4681 / CBS 112371</strain>
    </source>
</reference>
<dbReference type="GO" id="GO:0045944">
    <property type="term" value="P:positive regulation of transcription by RNA polymerase II"/>
    <property type="evidence" value="ECO:0007669"/>
    <property type="project" value="TreeGrafter"/>
</dbReference>
<feature type="compositionally biased region" description="Low complexity" evidence="6">
    <location>
        <begin position="383"/>
        <end position="403"/>
    </location>
</feature>
<dbReference type="RefSeq" id="XP_003012572.1">
    <property type="nucleotide sequence ID" value="XM_003012526.1"/>
</dbReference>
<dbReference type="InterPro" id="IPR001138">
    <property type="entry name" value="Zn2Cys6_DnaBD"/>
</dbReference>
<dbReference type="PANTHER" id="PTHR37534">
    <property type="entry name" value="TRANSCRIPTIONAL ACTIVATOR PROTEIN UGA3"/>
    <property type="match status" value="1"/>
</dbReference>
<protein>
    <submittedName>
        <fullName evidence="8">C6 transcription factor, putative</fullName>
    </submittedName>
</protein>
<dbReference type="KEGG" id="abe:ARB_01185"/>
<evidence type="ECO:0000256" key="1">
    <source>
        <dbReference type="ARBA" id="ARBA00004123"/>
    </source>
</evidence>
<evidence type="ECO:0000256" key="5">
    <source>
        <dbReference type="ARBA" id="ARBA00023242"/>
    </source>
</evidence>
<dbReference type="SMART" id="SM00066">
    <property type="entry name" value="GAL4"/>
    <property type="match status" value="1"/>
</dbReference>
<comment type="subcellular location">
    <subcellularLocation>
        <location evidence="1">Nucleus</location>
    </subcellularLocation>
</comment>
<dbReference type="InterPro" id="IPR021858">
    <property type="entry name" value="Fun_TF"/>
</dbReference>
<keyword evidence="3" id="KW-0238">DNA-binding</keyword>
<dbReference type="eggNOG" id="ENOG502QU5N">
    <property type="taxonomic scope" value="Eukaryota"/>
</dbReference>
<evidence type="ECO:0000256" key="2">
    <source>
        <dbReference type="ARBA" id="ARBA00023015"/>
    </source>
</evidence>
<feature type="region of interest" description="Disordered" evidence="6">
    <location>
        <begin position="24"/>
        <end position="90"/>
    </location>
</feature>
<sequence>MLFTQRAPAFDVCRQSLNINLGRHVSNVRSEPSKDSNNYNHTSETGSGLGGGRNRSSCCEVADADSNGSSSRATSDSTTPSPTNSTANESFSRLSLEAPDDIPRGSPGPWTYTSTAEQIFSTRVFSTDRNTSDTDSPMQVSQSLSFTVISSPASAMHEEDVVPKIEEIEDEEDGTVPLSLHHGEPQDGKSDVPPSPTACVPRKRGRPRKHPPPVPGQAKVTKGRSKTGCITCRRRKKKCDETKPACLNCQKNAVVCEGYPVKEVWKSGKQKIEEAARRHSFAIFARGLPVLIDGIETDIDRRFLDHFVNDFSRVLTLINDDSNPFKEILLPMATQHKGLMHSLMCLAGSHLSARDPEPMLKERKHYHFHRAITNLRNTIAAQSSACSPSPSSTTTSTTTTETSPETRTKESRESLPVEDPMIASTIALCLHTICEGETKGEYRSHMDAARYLLMTQRPRNEKFRQFIVEFFQYHDVSNSVTTLDRRPICFAGDLRLPDFVPHAQAGALLGIFDGLFHYISEITVLRDRIRQRINQGIEPAIDYQTLSEAVGIDSQIRAWEPSYPADNPNWLASQLYRQSTWVYLYRTIRPSRPDEKISQVVDDGLLYLNQLPLDSGAYSILLMPLFLLGCSAFEPYQRERIKTGFDSVQAYSSLRNIDAALRVVEKVWDVMDTSPNLSWDWEKIIDDMNMDFLIT</sequence>
<evidence type="ECO:0000313" key="9">
    <source>
        <dbReference type="Proteomes" id="UP000008866"/>
    </source>
</evidence>
<feature type="region of interest" description="Disordered" evidence="6">
    <location>
        <begin position="382"/>
        <end position="416"/>
    </location>
</feature>
<feature type="domain" description="Zn(2)-C6 fungal-type" evidence="7">
    <location>
        <begin position="228"/>
        <end position="256"/>
    </location>
</feature>
<dbReference type="CDD" id="cd00067">
    <property type="entry name" value="GAL4"/>
    <property type="match status" value="1"/>
</dbReference>
<dbReference type="GeneID" id="9526643"/>
<feature type="compositionally biased region" description="Basic and acidic residues" evidence="6">
    <location>
        <begin position="181"/>
        <end position="190"/>
    </location>
</feature>
<dbReference type="EMBL" id="ABSU01000018">
    <property type="protein sequence ID" value="EFE31932.1"/>
    <property type="molecule type" value="Genomic_DNA"/>
</dbReference>
<feature type="compositionally biased region" description="Basic residues" evidence="6">
    <location>
        <begin position="201"/>
        <end position="211"/>
    </location>
</feature>
<proteinExistence type="predicted"/>
<dbReference type="GO" id="GO:0005634">
    <property type="term" value="C:nucleus"/>
    <property type="evidence" value="ECO:0007669"/>
    <property type="project" value="UniProtKB-SubCell"/>
</dbReference>
<dbReference type="SUPFAM" id="SSF57701">
    <property type="entry name" value="Zn2/Cys6 DNA-binding domain"/>
    <property type="match status" value="1"/>
</dbReference>
<evidence type="ECO:0000256" key="6">
    <source>
        <dbReference type="SAM" id="MobiDB-lite"/>
    </source>
</evidence>
<evidence type="ECO:0000313" key="8">
    <source>
        <dbReference type="EMBL" id="EFE31932.1"/>
    </source>
</evidence>
<evidence type="ECO:0000259" key="7">
    <source>
        <dbReference type="PROSITE" id="PS50048"/>
    </source>
</evidence>
<dbReference type="GO" id="GO:0008270">
    <property type="term" value="F:zinc ion binding"/>
    <property type="evidence" value="ECO:0007669"/>
    <property type="project" value="InterPro"/>
</dbReference>
<evidence type="ECO:0000256" key="3">
    <source>
        <dbReference type="ARBA" id="ARBA00023125"/>
    </source>
</evidence>
<dbReference type="Proteomes" id="UP000008866">
    <property type="component" value="Unassembled WGS sequence"/>
</dbReference>
<dbReference type="PROSITE" id="PS00463">
    <property type="entry name" value="ZN2_CY6_FUNGAL_1"/>
    <property type="match status" value="1"/>
</dbReference>
<keyword evidence="9" id="KW-1185">Reference proteome</keyword>
<feature type="compositionally biased region" description="Low complexity" evidence="6">
    <location>
        <begin position="64"/>
        <end position="90"/>
    </location>
</feature>
<comment type="caution">
    <text evidence="8">The sequence shown here is derived from an EMBL/GenBank/DDBJ whole genome shotgun (WGS) entry which is preliminary data.</text>
</comment>
<gene>
    <name evidence="8" type="ORF">ARB_01185</name>
</gene>
<feature type="compositionally biased region" description="Polar residues" evidence="6">
    <location>
        <begin position="27"/>
        <end position="45"/>
    </location>
</feature>
<evidence type="ECO:0000256" key="4">
    <source>
        <dbReference type="ARBA" id="ARBA00023163"/>
    </source>
</evidence>
<dbReference type="AlphaFoldDB" id="D4AYB6"/>
<dbReference type="HOGENOM" id="CLU_021380_0_1_1"/>
<dbReference type="InterPro" id="IPR036864">
    <property type="entry name" value="Zn2-C6_fun-type_DNA-bd_sf"/>
</dbReference>
<name>D4AYB6_ARTBC</name>
<accession>D4AYB6</accession>
<dbReference type="GO" id="GO:0000981">
    <property type="term" value="F:DNA-binding transcription factor activity, RNA polymerase II-specific"/>
    <property type="evidence" value="ECO:0007669"/>
    <property type="project" value="InterPro"/>
</dbReference>
<dbReference type="OMA" id="DMNMDFL"/>
<dbReference type="Pfam" id="PF11951">
    <property type="entry name" value="Fungal_trans_2"/>
    <property type="match status" value="1"/>
</dbReference>
<keyword evidence="2" id="KW-0805">Transcription regulation</keyword>
<dbReference type="GO" id="GO:0000976">
    <property type="term" value="F:transcription cis-regulatory region binding"/>
    <property type="evidence" value="ECO:0007669"/>
    <property type="project" value="TreeGrafter"/>
</dbReference>
<dbReference type="Gene3D" id="4.10.240.10">
    <property type="entry name" value="Zn(2)-C6 fungal-type DNA-binding domain"/>
    <property type="match status" value="1"/>
</dbReference>
<dbReference type="PROSITE" id="PS50048">
    <property type="entry name" value="ZN2_CY6_FUNGAL_2"/>
    <property type="match status" value="1"/>
</dbReference>
<feature type="region of interest" description="Disordered" evidence="6">
    <location>
        <begin position="172"/>
        <end position="225"/>
    </location>
</feature>
<feature type="compositionally biased region" description="Basic and acidic residues" evidence="6">
    <location>
        <begin position="404"/>
        <end position="415"/>
    </location>
</feature>